<reference evidence="1 2" key="1">
    <citation type="submission" date="2018-10" db="EMBL/GenBank/DDBJ databases">
        <title>Genomic Encyclopedia of Archaeal and Bacterial Type Strains, Phase II (KMG-II): from individual species to whole genera.</title>
        <authorList>
            <person name="Goeker M."/>
        </authorList>
    </citation>
    <scope>NUCLEOTIDE SEQUENCE [LARGE SCALE GENOMIC DNA]</scope>
    <source>
        <strain evidence="1 2">DSM 45657</strain>
    </source>
</reference>
<gene>
    <name evidence="1" type="ORF">CLV68_0920</name>
</gene>
<comment type="caution">
    <text evidence="1">The sequence shown here is derived from an EMBL/GenBank/DDBJ whole genome shotgun (WGS) entry which is preliminary data.</text>
</comment>
<protein>
    <submittedName>
        <fullName evidence="1">Uncharacterized protein</fullName>
    </submittedName>
</protein>
<organism evidence="1 2">
    <name type="scientific">Actinokineospora cianjurensis</name>
    <dbReference type="NCBI Taxonomy" id="585224"/>
    <lineage>
        <taxon>Bacteria</taxon>
        <taxon>Bacillati</taxon>
        <taxon>Actinomycetota</taxon>
        <taxon>Actinomycetes</taxon>
        <taxon>Pseudonocardiales</taxon>
        <taxon>Pseudonocardiaceae</taxon>
        <taxon>Actinokineospora</taxon>
    </lineage>
</organism>
<evidence type="ECO:0000313" key="1">
    <source>
        <dbReference type="EMBL" id="RLK60416.1"/>
    </source>
</evidence>
<evidence type="ECO:0000313" key="2">
    <source>
        <dbReference type="Proteomes" id="UP000282454"/>
    </source>
</evidence>
<proteinExistence type="predicted"/>
<dbReference type="Proteomes" id="UP000282454">
    <property type="component" value="Unassembled WGS sequence"/>
</dbReference>
<dbReference type="AlphaFoldDB" id="A0A421B7D6"/>
<accession>A0A421B7D6</accession>
<dbReference type="EMBL" id="RCDD01000001">
    <property type="protein sequence ID" value="RLK60416.1"/>
    <property type="molecule type" value="Genomic_DNA"/>
</dbReference>
<name>A0A421B7D6_9PSEU</name>
<sequence>MADLTPQFSCTFLRFVGKNPESSFSDLVKFVRRTAETVGRANEVDVRFEVSLTADDTVDDIGSLADSGVDNLYCLVREAVRTATWIPKDAGVVDVVNELVLVVRRGDLVVVHGPTPTTNQLRKWVERQLAPYRFLPPDVITATFKGDGKAVWMRGIHRRRSTKADTKALSGIRLQDTINPIEDSTYLMNAAKIDFQPDDDTNVVRDQVTLSPLRSRISWKRTLDLEMFLIAAAEICDLLEKSLVDASVAEPLFPNLAEREADLTRVRGAYEIAVLDPDMLRGDPDVDEEEVARAEVLVDVVLEVRPGQGVAAEVDVGYNGAKAGTLVLKPLQARSDVTLDVRFTGDASHSQVLTQIAEDMRESAALAVYYESGHVYRNRLVLKERVTSTPFHQVEFADFSGFVISREKPRQKDGQTLHDAIGAPGDDSLFAWVVQRYATGWLLCDDGAGEVADFLHLSDAGVLTAIHVKAAGNSTGDRGIAVARFEQVVSQAEKNIGYLNNDVLVDHLISRPTQRASWYDGERANADEFVDQLRLRVASDRTYVVIVQPHLLESAYKAARSAADTGAPTIDSRRLALLDNLLHSTRRSITGRCDDLKVIGAT</sequence>
<keyword evidence="2" id="KW-1185">Reference proteome</keyword>